<name>A0A2H3CI04_ARMGA</name>
<keyword evidence="3" id="KW-1185">Reference proteome</keyword>
<evidence type="ECO:0000313" key="2">
    <source>
        <dbReference type="EMBL" id="PBK82675.1"/>
    </source>
</evidence>
<feature type="region of interest" description="Disordered" evidence="1">
    <location>
        <begin position="79"/>
        <end position="102"/>
    </location>
</feature>
<sequence>MPLHSKKALDFPTGMIGKPSAHWMQLHNGNKEIHPGTVNDWEKLDDVETIQRDKAKVDVTILEDTLRQEDVAWELIANHPATPKKHAPSTRKKAASNPAIPKYAPSARNKAVKDVQDPQLALMVSLPLSSQVLQPKISASLENEEIQELNQQNISHEEDPSMGACQVLAGSDGSYEESDECVLHGESGNHIDAELKEAIKLG</sequence>
<dbReference type="InParanoid" id="A0A2H3CI04"/>
<organism evidence="2 3">
    <name type="scientific">Armillaria gallica</name>
    <name type="common">Bulbous honey fungus</name>
    <name type="synonym">Armillaria bulbosa</name>
    <dbReference type="NCBI Taxonomy" id="47427"/>
    <lineage>
        <taxon>Eukaryota</taxon>
        <taxon>Fungi</taxon>
        <taxon>Dikarya</taxon>
        <taxon>Basidiomycota</taxon>
        <taxon>Agaricomycotina</taxon>
        <taxon>Agaricomycetes</taxon>
        <taxon>Agaricomycetidae</taxon>
        <taxon>Agaricales</taxon>
        <taxon>Marasmiineae</taxon>
        <taxon>Physalacriaceae</taxon>
        <taxon>Armillaria</taxon>
    </lineage>
</organism>
<dbReference type="OrthoDB" id="3014170at2759"/>
<accession>A0A2H3CI04</accession>
<protein>
    <submittedName>
        <fullName evidence="2">Uncharacterized protein</fullName>
    </submittedName>
</protein>
<proteinExistence type="predicted"/>
<gene>
    <name evidence="2" type="ORF">ARMGADRAFT_1090125</name>
</gene>
<evidence type="ECO:0000256" key="1">
    <source>
        <dbReference type="SAM" id="MobiDB-lite"/>
    </source>
</evidence>
<evidence type="ECO:0000313" key="3">
    <source>
        <dbReference type="Proteomes" id="UP000217790"/>
    </source>
</evidence>
<reference evidence="3" key="1">
    <citation type="journal article" date="2017" name="Nat. Ecol. Evol.">
        <title>Genome expansion and lineage-specific genetic innovations in the forest pathogenic fungi Armillaria.</title>
        <authorList>
            <person name="Sipos G."/>
            <person name="Prasanna A.N."/>
            <person name="Walter M.C."/>
            <person name="O'Connor E."/>
            <person name="Balint B."/>
            <person name="Krizsan K."/>
            <person name="Kiss B."/>
            <person name="Hess J."/>
            <person name="Varga T."/>
            <person name="Slot J."/>
            <person name="Riley R."/>
            <person name="Boka B."/>
            <person name="Rigling D."/>
            <person name="Barry K."/>
            <person name="Lee J."/>
            <person name="Mihaltcheva S."/>
            <person name="LaButti K."/>
            <person name="Lipzen A."/>
            <person name="Waldron R."/>
            <person name="Moloney N.M."/>
            <person name="Sperisen C."/>
            <person name="Kredics L."/>
            <person name="Vagvoelgyi C."/>
            <person name="Patrignani A."/>
            <person name="Fitzpatrick D."/>
            <person name="Nagy I."/>
            <person name="Doyle S."/>
            <person name="Anderson J.B."/>
            <person name="Grigoriev I.V."/>
            <person name="Gueldener U."/>
            <person name="Muensterkoetter M."/>
            <person name="Nagy L.G."/>
        </authorList>
    </citation>
    <scope>NUCLEOTIDE SEQUENCE [LARGE SCALE GENOMIC DNA]</scope>
    <source>
        <strain evidence="3">Ar21-2</strain>
    </source>
</reference>
<dbReference type="EMBL" id="KZ293714">
    <property type="protein sequence ID" value="PBK82675.1"/>
    <property type="molecule type" value="Genomic_DNA"/>
</dbReference>
<feature type="compositionally biased region" description="Basic residues" evidence="1">
    <location>
        <begin position="82"/>
        <end position="94"/>
    </location>
</feature>
<dbReference type="AlphaFoldDB" id="A0A2H3CI04"/>
<dbReference type="Proteomes" id="UP000217790">
    <property type="component" value="Unassembled WGS sequence"/>
</dbReference>